<gene>
    <name evidence="7" type="ORF">LC0644_1969</name>
</gene>
<dbReference type="SUPFAM" id="SSF55811">
    <property type="entry name" value="Nudix"/>
    <property type="match status" value="1"/>
</dbReference>
<evidence type="ECO:0000256" key="3">
    <source>
        <dbReference type="ARBA" id="ARBA00022723"/>
    </source>
</evidence>
<protein>
    <submittedName>
        <fullName evidence="7">NUDIX hydrolase</fullName>
    </submittedName>
</protein>
<dbReference type="InterPro" id="IPR020084">
    <property type="entry name" value="NUDIX_hydrolase_CS"/>
</dbReference>
<keyword evidence="5" id="KW-0460">Magnesium</keyword>
<dbReference type="Proteomes" id="UP000032552">
    <property type="component" value="Unassembled WGS sequence"/>
</dbReference>
<keyword evidence="4 7" id="KW-0378">Hydrolase</keyword>
<keyword evidence="3" id="KW-0479">Metal-binding</keyword>
<dbReference type="PROSITE" id="PS00893">
    <property type="entry name" value="NUDIX_BOX"/>
    <property type="match status" value="1"/>
</dbReference>
<sequence>MVKKYTLVTVETPSGWLLINRTNPPYRGMWNTLGGKFLPNETPATCASRELQEESHIIIPPHDLINGGRVFWHVDGELRAELFAFFGHTEDELVMPRATREGILATFSKDWLLADNPGLVPDLQPLLHYALNGERHDYASYFTGDRLEDFRIADGEIDD</sequence>
<organism evidence="7 8">
    <name type="scientific">Lacticaseibacillus paracasei NRIC 0644</name>
    <dbReference type="NCBI Taxonomy" id="1435038"/>
    <lineage>
        <taxon>Bacteria</taxon>
        <taxon>Bacillati</taxon>
        <taxon>Bacillota</taxon>
        <taxon>Bacilli</taxon>
        <taxon>Lactobacillales</taxon>
        <taxon>Lactobacillaceae</taxon>
        <taxon>Lacticaseibacillus</taxon>
    </lineage>
</organism>
<dbReference type="GO" id="GO:0016818">
    <property type="term" value="F:hydrolase activity, acting on acid anhydrides, in phosphorus-containing anhydrides"/>
    <property type="evidence" value="ECO:0007669"/>
    <property type="project" value="TreeGrafter"/>
</dbReference>
<comment type="caution">
    <text evidence="7">The sequence shown here is derived from an EMBL/GenBank/DDBJ whole genome shotgun (WGS) entry which is preliminary data.</text>
</comment>
<accession>A0A0C9NZ98</accession>
<name>A0A0C9NZ98_LACPA</name>
<evidence type="ECO:0000256" key="5">
    <source>
        <dbReference type="ARBA" id="ARBA00022842"/>
    </source>
</evidence>
<dbReference type="AlphaFoldDB" id="A0A0C9NZ98"/>
<evidence type="ECO:0000256" key="1">
    <source>
        <dbReference type="ARBA" id="ARBA00001946"/>
    </source>
</evidence>
<dbReference type="RefSeq" id="WP_003576527.1">
    <property type="nucleotide sequence ID" value="NZ_BAYM01000152.1"/>
</dbReference>
<dbReference type="Pfam" id="PF00293">
    <property type="entry name" value="NUDIX"/>
    <property type="match status" value="1"/>
</dbReference>
<comment type="cofactor">
    <cofactor evidence="1">
        <name>Mg(2+)</name>
        <dbReference type="ChEBI" id="CHEBI:18420"/>
    </cofactor>
</comment>
<dbReference type="PANTHER" id="PTHR43758">
    <property type="entry name" value="7,8-DIHYDRO-8-OXOGUANINE TRIPHOSPHATASE"/>
    <property type="match status" value="1"/>
</dbReference>
<reference evidence="8" key="1">
    <citation type="submission" date="2014-05" db="EMBL/GenBank/DDBJ databases">
        <title>Whole genome sequencing of Lactobacillus casei NRIC0644.</title>
        <authorList>
            <person name="Atarashi H."/>
            <person name="Yoshida Y."/>
            <person name="Fujimura S."/>
            <person name="Tanaka N."/>
            <person name="Shiwa Y."/>
            <person name="Yoshikawa H."/>
            <person name="Okada S."/>
            <person name="Nakagawa J."/>
        </authorList>
    </citation>
    <scope>NUCLEOTIDE SEQUENCE [LARGE SCALE GENOMIC DNA]</scope>
    <source>
        <strain evidence="8">NRIC0644</strain>
    </source>
</reference>
<evidence type="ECO:0000256" key="2">
    <source>
        <dbReference type="ARBA" id="ARBA00005582"/>
    </source>
</evidence>
<feature type="domain" description="Nudix hydrolase" evidence="6">
    <location>
        <begin position="11"/>
        <end position="96"/>
    </location>
</feature>
<dbReference type="InterPro" id="IPR015797">
    <property type="entry name" value="NUDIX_hydrolase-like_dom_sf"/>
</dbReference>
<evidence type="ECO:0000313" key="7">
    <source>
        <dbReference type="EMBL" id="GAN37380.1"/>
    </source>
</evidence>
<proteinExistence type="inferred from homology"/>
<dbReference type="EMBL" id="BAYM01000152">
    <property type="protein sequence ID" value="GAN37380.1"/>
    <property type="molecule type" value="Genomic_DNA"/>
</dbReference>
<comment type="similarity">
    <text evidence="2">Belongs to the Nudix hydrolase family.</text>
</comment>
<dbReference type="CDD" id="cd18886">
    <property type="entry name" value="NUDIX_MutT_Nudt1"/>
    <property type="match status" value="1"/>
</dbReference>
<dbReference type="InterPro" id="IPR000086">
    <property type="entry name" value="NUDIX_hydrolase_dom"/>
</dbReference>
<dbReference type="Gene3D" id="3.90.79.10">
    <property type="entry name" value="Nucleoside Triphosphate Pyrophosphohydrolase"/>
    <property type="match status" value="1"/>
</dbReference>
<dbReference type="GO" id="GO:0005737">
    <property type="term" value="C:cytoplasm"/>
    <property type="evidence" value="ECO:0007669"/>
    <property type="project" value="TreeGrafter"/>
</dbReference>
<evidence type="ECO:0000256" key="4">
    <source>
        <dbReference type="ARBA" id="ARBA00022801"/>
    </source>
</evidence>
<evidence type="ECO:0000259" key="6">
    <source>
        <dbReference type="Pfam" id="PF00293"/>
    </source>
</evidence>
<dbReference type="PANTHER" id="PTHR43758:SF2">
    <property type="entry name" value="OXIDIZED PURINE NUCLEOSIDE TRIPHOSPHATE HYDROLASE"/>
    <property type="match status" value="1"/>
</dbReference>
<evidence type="ECO:0000313" key="8">
    <source>
        <dbReference type="Proteomes" id="UP000032552"/>
    </source>
</evidence>
<dbReference type="GO" id="GO:0046872">
    <property type="term" value="F:metal ion binding"/>
    <property type="evidence" value="ECO:0007669"/>
    <property type="project" value="UniProtKB-KW"/>
</dbReference>